<dbReference type="RefSeq" id="WP_317695293.1">
    <property type="nucleotide sequence ID" value="NZ_AP026801.1"/>
</dbReference>
<organism evidence="1 2">
    <name type="scientific">Xylocopilactobacillus apis</name>
    <dbReference type="NCBI Taxonomy" id="2932183"/>
    <lineage>
        <taxon>Bacteria</taxon>
        <taxon>Bacillati</taxon>
        <taxon>Bacillota</taxon>
        <taxon>Bacilli</taxon>
        <taxon>Lactobacillales</taxon>
        <taxon>Lactobacillaceae</taxon>
        <taxon>Xylocopilactobacillus</taxon>
    </lineage>
</organism>
<keyword evidence="2" id="KW-1185">Reference proteome</keyword>
<gene>
    <name evidence="1" type="ORF">KIMC2_13610</name>
</gene>
<reference evidence="1 2" key="1">
    <citation type="journal article" date="2023" name="Microbiol. Spectr.">
        <title>Symbiosis of Carpenter Bees with Uncharacterized Lactic Acid Bacteria Showing NAD Auxotrophy.</title>
        <authorList>
            <person name="Kawasaki S."/>
            <person name="Ozawa K."/>
            <person name="Mori T."/>
            <person name="Yamamoto A."/>
            <person name="Ito M."/>
            <person name="Ohkuma M."/>
            <person name="Sakamoto M."/>
            <person name="Matsutani M."/>
        </authorList>
    </citation>
    <scope>NUCLEOTIDE SEQUENCE [LARGE SCALE GENOMIC DNA]</scope>
    <source>
        <strain evidence="1 2">KimC2</strain>
    </source>
</reference>
<dbReference type="AlphaFoldDB" id="A0AAU9CZH6"/>
<dbReference type="InterPro" id="IPR027580">
    <property type="entry name" value="EXLDI"/>
</dbReference>
<dbReference type="EMBL" id="AP026801">
    <property type="protein sequence ID" value="BDR56799.1"/>
    <property type="molecule type" value="Genomic_DNA"/>
</dbReference>
<name>A0AAU9CZH6_9LACO</name>
<proteinExistence type="predicted"/>
<dbReference type="Proteomes" id="UP001321804">
    <property type="component" value="Chromosome"/>
</dbReference>
<evidence type="ECO:0000313" key="1">
    <source>
        <dbReference type="EMBL" id="BDR56799.1"/>
    </source>
</evidence>
<accession>A0AAU9CZH6</accession>
<evidence type="ECO:0000313" key="2">
    <source>
        <dbReference type="Proteomes" id="UP001321804"/>
    </source>
</evidence>
<sequence length="122" mass="14604">MEYKKVQLKVSNDGINEYKSFLGYKIYSTINKSNNDRTITYKRIYQTPRKNFVYYERSDVNWNYWNDKSHYKSNFDPSEIKSNFIFKVVPTLSSLNNYIDENMIQKLQTKLTAGEVVEELDI</sequence>
<dbReference type="KEGG" id="xak:KIMC2_13610"/>
<dbReference type="NCBIfam" id="TIGR04342">
    <property type="entry name" value="EXLDI"/>
    <property type="match status" value="1"/>
</dbReference>
<evidence type="ECO:0008006" key="3">
    <source>
        <dbReference type="Google" id="ProtNLM"/>
    </source>
</evidence>
<protein>
    <recommendedName>
        <fullName evidence="3">EXLDI protein</fullName>
    </recommendedName>
</protein>